<organism evidence="3">
    <name type="scientific">Perkinsus marinus (strain ATCC 50983 / TXsc)</name>
    <dbReference type="NCBI Taxonomy" id="423536"/>
    <lineage>
        <taxon>Eukaryota</taxon>
        <taxon>Sar</taxon>
        <taxon>Alveolata</taxon>
        <taxon>Perkinsozoa</taxon>
        <taxon>Perkinsea</taxon>
        <taxon>Perkinsida</taxon>
        <taxon>Perkinsidae</taxon>
        <taxon>Perkinsus</taxon>
    </lineage>
</organism>
<dbReference type="Proteomes" id="UP000007800">
    <property type="component" value="Unassembled WGS sequence"/>
</dbReference>
<evidence type="ECO:0000256" key="1">
    <source>
        <dbReference type="SAM" id="MobiDB-lite"/>
    </source>
</evidence>
<reference evidence="2 3" key="1">
    <citation type="submission" date="2008-07" db="EMBL/GenBank/DDBJ databases">
        <authorList>
            <person name="El-Sayed N."/>
            <person name="Caler E."/>
            <person name="Inman J."/>
            <person name="Amedeo P."/>
            <person name="Hass B."/>
            <person name="Wortman J."/>
        </authorList>
    </citation>
    <scope>NUCLEOTIDE SEQUENCE [LARGE SCALE GENOMIC DNA]</scope>
    <source>
        <strain evidence="3">ATCC 50983 / TXsc</strain>
    </source>
</reference>
<evidence type="ECO:0000313" key="3">
    <source>
        <dbReference type="Proteomes" id="UP000007800"/>
    </source>
</evidence>
<evidence type="ECO:0000313" key="2">
    <source>
        <dbReference type="EMBL" id="EER15457.1"/>
    </source>
</evidence>
<sequence length="79" mass="8894">MSEEAEHQAEEEMEKSGGESSLDRPALSRVVPNESSISGGVNLDRERSIKRSLSELANRCMFELSPEIGEFLGQRLYHR</sequence>
<name>C5KJF5_PERM5</name>
<gene>
    <name evidence="2" type="ORF">Pmar_PMAR018812</name>
</gene>
<dbReference type="GeneID" id="9046200"/>
<protein>
    <submittedName>
        <fullName evidence="2">Uncharacterized protein</fullName>
    </submittedName>
</protein>
<keyword evidence="3" id="KW-1185">Reference proteome</keyword>
<dbReference type="EMBL" id="GG673601">
    <property type="protein sequence ID" value="EER15457.1"/>
    <property type="molecule type" value="Genomic_DNA"/>
</dbReference>
<dbReference type="AlphaFoldDB" id="C5KJF5"/>
<dbReference type="RefSeq" id="XP_002783661.1">
    <property type="nucleotide sequence ID" value="XM_002783615.1"/>
</dbReference>
<dbReference type="InParanoid" id="C5KJF5"/>
<feature type="region of interest" description="Disordered" evidence="1">
    <location>
        <begin position="1"/>
        <end position="44"/>
    </location>
</feature>
<proteinExistence type="predicted"/>
<accession>C5KJF5</accession>
<feature type="compositionally biased region" description="Basic and acidic residues" evidence="1">
    <location>
        <begin position="1"/>
        <end position="17"/>
    </location>
</feature>